<evidence type="ECO:0000313" key="7">
    <source>
        <dbReference type="Proteomes" id="UP001251870"/>
    </source>
</evidence>
<dbReference type="Gene3D" id="3.50.50.60">
    <property type="entry name" value="FAD/NAD(P)-binding domain"/>
    <property type="match status" value="1"/>
</dbReference>
<keyword evidence="3" id="KW-0274">FAD</keyword>
<accession>A0ABU2DPG4</accession>
<dbReference type="InterPro" id="IPR002938">
    <property type="entry name" value="FAD-bd"/>
</dbReference>
<keyword evidence="7" id="KW-1185">Reference proteome</keyword>
<gene>
    <name evidence="6" type="ORF">RIL96_02295</name>
</gene>
<evidence type="ECO:0000256" key="1">
    <source>
        <dbReference type="ARBA" id="ARBA00001974"/>
    </source>
</evidence>
<name>A0ABU2DPG4_9MICC</name>
<evidence type="ECO:0000259" key="5">
    <source>
        <dbReference type="Pfam" id="PF01494"/>
    </source>
</evidence>
<dbReference type="SUPFAM" id="SSF51905">
    <property type="entry name" value="FAD/NAD(P)-binding domain"/>
    <property type="match status" value="1"/>
</dbReference>
<dbReference type="Proteomes" id="UP001251870">
    <property type="component" value="Unassembled WGS sequence"/>
</dbReference>
<dbReference type="PANTHER" id="PTHR46496">
    <property type="match status" value="1"/>
</dbReference>
<dbReference type="PANTHER" id="PTHR46496:SF1">
    <property type="entry name" value="ZEAXANTHIN EPOXIDASE, CHLOROPLASTIC"/>
    <property type="match status" value="1"/>
</dbReference>
<sequence>MRIAVIGAGIAGLSVAAGLQRDGYDVTVFEQRPEPSPVGAGLTLFRNACDALDMMGLGDSVRAVSGTDIASMRTGQRDPAGSWLIAVPPSTVASMRSVHRSELHHTLSSHLFPGTVHAGQTARVAADGTPRVTIGERAEEFDLVVVADGIRSTNRKVLGLDTGLRYAGYTAWRGVTHRPVNIGGEAGETWGRGQLFGIVPLPDHRVYWYATANLPAGTDFPDEHQAVRDRFAQWHAPIQECLAATPRAAVLRHDVYDLSRPLETFTRGRTVLIGDAAHAMTPNLGQGAGQGIEDAATLTLLLRDVDTSELDRALTSYSDLRLNRTSTILHRSRTAGRVAQAAHPVTVSLRNTVLRLIPGRLMGAMSQRIQHRPCPGPR</sequence>
<evidence type="ECO:0000256" key="4">
    <source>
        <dbReference type="ARBA" id="ARBA00023002"/>
    </source>
</evidence>
<evidence type="ECO:0000313" key="6">
    <source>
        <dbReference type="EMBL" id="MDR8018399.1"/>
    </source>
</evidence>
<comment type="cofactor">
    <cofactor evidence="1">
        <name>FAD</name>
        <dbReference type="ChEBI" id="CHEBI:57692"/>
    </cofactor>
</comment>
<dbReference type="RefSeq" id="WP_310547372.1">
    <property type="nucleotide sequence ID" value="NZ_JAVKGR010000001.1"/>
</dbReference>
<comment type="caution">
    <text evidence="6">The sequence shown here is derived from an EMBL/GenBank/DDBJ whole genome shotgun (WGS) entry which is preliminary data.</text>
</comment>
<keyword evidence="4" id="KW-0560">Oxidoreductase</keyword>
<dbReference type="PRINTS" id="PR00420">
    <property type="entry name" value="RNGMNOXGNASE"/>
</dbReference>
<dbReference type="EMBL" id="JAVKGR010000001">
    <property type="protein sequence ID" value="MDR8018399.1"/>
    <property type="molecule type" value="Genomic_DNA"/>
</dbReference>
<organism evidence="6 7">
    <name type="scientific">Nesterenkonia aerolata</name>
    <dbReference type="NCBI Taxonomy" id="3074079"/>
    <lineage>
        <taxon>Bacteria</taxon>
        <taxon>Bacillati</taxon>
        <taxon>Actinomycetota</taxon>
        <taxon>Actinomycetes</taxon>
        <taxon>Micrococcales</taxon>
        <taxon>Micrococcaceae</taxon>
        <taxon>Nesterenkonia</taxon>
    </lineage>
</organism>
<protein>
    <submittedName>
        <fullName evidence="6">FAD-dependent oxidoreductase</fullName>
    </submittedName>
</protein>
<dbReference type="Pfam" id="PF01494">
    <property type="entry name" value="FAD_binding_3"/>
    <property type="match status" value="1"/>
</dbReference>
<evidence type="ECO:0000256" key="2">
    <source>
        <dbReference type="ARBA" id="ARBA00022630"/>
    </source>
</evidence>
<dbReference type="InterPro" id="IPR036188">
    <property type="entry name" value="FAD/NAD-bd_sf"/>
</dbReference>
<proteinExistence type="predicted"/>
<evidence type="ECO:0000256" key="3">
    <source>
        <dbReference type="ARBA" id="ARBA00022827"/>
    </source>
</evidence>
<reference evidence="6 7" key="1">
    <citation type="submission" date="2023-09" db="EMBL/GenBank/DDBJ databases">
        <title>Description of three actinobacteria isolated from air of manufacturing shop in a pharmaceutical factory.</title>
        <authorList>
            <person name="Zhang D.-F."/>
        </authorList>
    </citation>
    <scope>NUCLEOTIDE SEQUENCE [LARGE SCALE GENOMIC DNA]</scope>
    <source>
        <strain evidence="6 7">LY-0111</strain>
    </source>
</reference>
<keyword evidence="2" id="KW-0285">Flavoprotein</keyword>
<feature type="domain" description="FAD-binding" evidence="5">
    <location>
        <begin position="3"/>
        <end position="331"/>
    </location>
</feature>